<dbReference type="InterPro" id="IPR011333">
    <property type="entry name" value="SKP1/BTB/POZ_sf"/>
</dbReference>
<dbReference type="PANTHER" id="PTHR24413">
    <property type="entry name" value="SPECKLE-TYPE POZ PROTEIN"/>
    <property type="match status" value="1"/>
</dbReference>
<proteinExistence type="predicted"/>
<dbReference type="CDD" id="cd18186">
    <property type="entry name" value="BTB_POZ_ZBTB_KLHL-like"/>
    <property type="match status" value="1"/>
</dbReference>
<reference evidence="3" key="1">
    <citation type="submission" date="2022-11" db="UniProtKB">
        <authorList>
            <consortium name="WormBaseParasite"/>
        </authorList>
    </citation>
    <scope>IDENTIFICATION</scope>
</reference>
<protein>
    <submittedName>
        <fullName evidence="3">BTB domain-containing protein</fullName>
    </submittedName>
</protein>
<dbReference type="AlphaFoldDB" id="A0A914YV42"/>
<sequence length="221" mass="25600">MHALSQKNPINRRVIGSTRTSLRIAETDFLSDEQLRDKFQNDADGILQAYIHVSVAHNSVEDESRYRVPKLMIQDKSWPWRKRNNLGEKDCTFIVGTRSIAIHRFLLQMESTVYATMLQTKHYLESATGEFVIEDFTFPTVRAFVQFCYGEDISDYLNSTTRRMDLLRFADKYDMPNVMATLEEFSATKIRVTNVAQNLECATKYNAKLLKTACEEFLAQQ</sequence>
<accession>A0A914YV42</accession>
<dbReference type="SUPFAM" id="SSF54695">
    <property type="entry name" value="POZ domain"/>
    <property type="match status" value="1"/>
</dbReference>
<evidence type="ECO:0000313" key="3">
    <source>
        <dbReference type="WBParaSite" id="PSU_v2.g4468.t1"/>
    </source>
</evidence>
<evidence type="ECO:0000259" key="1">
    <source>
        <dbReference type="PROSITE" id="PS50097"/>
    </source>
</evidence>
<dbReference type="Gene3D" id="3.30.710.10">
    <property type="entry name" value="Potassium Channel Kv1.1, Chain A"/>
    <property type="match status" value="1"/>
</dbReference>
<dbReference type="InterPro" id="IPR000210">
    <property type="entry name" value="BTB/POZ_dom"/>
</dbReference>
<dbReference type="SMART" id="SM00225">
    <property type="entry name" value="BTB"/>
    <property type="match status" value="1"/>
</dbReference>
<name>A0A914YV42_9BILA</name>
<feature type="domain" description="BTB" evidence="1">
    <location>
        <begin position="89"/>
        <end position="154"/>
    </location>
</feature>
<evidence type="ECO:0000313" key="2">
    <source>
        <dbReference type="Proteomes" id="UP000887577"/>
    </source>
</evidence>
<dbReference type="Proteomes" id="UP000887577">
    <property type="component" value="Unplaced"/>
</dbReference>
<dbReference type="Pfam" id="PF00651">
    <property type="entry name" value="BTB"/>
    <property type="match status" value="1"/>
</dbReference>
<organism evidence="2 3">
    <name type="scientific">Panagrolaimus superbus</name>
    <dbReference type="NCBI Taxonomy" id="310955"/>
    <lineage>
        <taxon>Eukaryota</taxon>
        <taxon>Metazoa</taxon>
        <taxon>Ecdysozoa</taxon>
        <taxon>Nematoda</taxon>
        <taxon>Chromadorea</taxon>
        <taxon>Rhabditida</taxon>
        <taxon>Tylenchina</taxon>
        <taxon>Panagrolaimomorpha</taxon>
        <taxon>Panagrolaimoidea</taxon>
        <taxon>Panagrolaimidae</taxon>
        <taxon>Panagrolaimus</taxon>
    </lineage>
</organism>
<dbReference type="WBParaSite" id="PSU_v2.g4468.t1">
    <property type="protein sequence ID" value="PSU_v2.g4468.t1"/>
    <property type="gene ID" value="PSU_v2.g4468"/>
</dbReference>
<keyword evidence="2" id="KW-1185">Reference proteome</keyword>
<dbReference type="PROSITE" id="PS50097">
    <property type="entry name" value="BTB"/>
    <property type="match status" value="1"/>
</dbReference>